<sequence length="366" mass="39709">MVSGMIERLDEVDWSGLTHAYGAADDVPELIRGLLSPDAGQREEIRHELYSCIAHQGTRYPASARAVPFLLALVADPATPDRGDLVDFLEFVATGTGQRYWKRYPIAEERAAGSSPALDAYDAVADAVPLFVTLLGDTDAEVAGPAAQALAVFPEHADRTAPALAAVAADDDSPVALVTTALLALGAIVPIGTPEHDALLRRRARDDDENVRWAASLTVCRLRRPGLLPAATAELRRWAVRLAARDDHSAPWYGLREELALDELAALDPDGHHARLQPILDRMLGETPSSNWHNHLLSILDRAGLLVRADPDRAPVPVEALHPAQRQLVERLCERPDIFAADRVLMPLAWAGLPDTLAGLRQYAGR</sequence>
<dbReference type="InterPro" id="IPR011989">
    <property type="entry name" value="ARM-like"/>
</dbReference>
<evidence type="ECO:0008006" key="3">
    <source>
        <dbReference type="Google" id="ProtNLM"/>
    </source>
</evidence>
<accession>A0ABQ4E6N1</accession>
<name>A0ABQ4E6N1_9ACTN</name>
<evidence type="ECO:0000313" key="1">
    <source>
        <dbReference type="EMBL" id="GIG90386.1"/>
    </source>
</evidence>
<dbReference type="SUPFAM" id="SSF48371">
    <property type="entry name" value="ARM repeat"/>
    <property type="match status" value="1"/>
</dbReference>
<reference evidence="1 2" key="1">
    <citation type="submission" date="2021-01" db="EMBL/GenBank/DDBJ databases">
        <title>Whole genome shotgun sequence of Plantactinospora endophytica NBRC 110450.</title>
        <authorList>
            <person name="Komaki H."/>
            <person name="Tamura T."/>
        </authorList>
    </citation>
    <scope>NUCLEOTIDE SEQUENCE [LARGE SCALE GENOMIC DNA]</scope>
    <source>
        <strain evidence="1 2">NBRC 110450</strain>
    </source>
</reference>
<dbReference type="Gene3D" id="1.25.10.10">
    <property type="entry name" value="Leucine-rich Repeat Variant"/>
    <property type="match status" value="1"/>
</dbReference>
<comment type="caution">
    <text evidence="1">The sequence shown here is derived from an EMBL/GenBank/DDBJ whole genome shotgun (WGS) entry which is preliminary data.</text>
</comment>
<protein>
    <recommendedName>
        <fullName evidence="3">HEAT repeat domain-containing protein</fullName>
    </recommendedName>
</protein>
<organism evidence="1 2">
    <name type="scientific">Plantactinospora endophytica</name>
    <dbReference type="NCBI Taxonomy" id="673535"/>
    <lineage>
        <taxon>Bacteria</taxon>
        <taxon>Bacillati</taxon>
        <taxon>Actinomycetota</taxon>
        <taxon>Actinomycetes</taxon>
        <taxon>Micromonosporales</taxon>
        <taxon>Micromonosporaceae</taxon>
        <taxon>Plantactinospora</taxon>
    </lineage>
</organism>
<keyword evidence="2" id="KW-1185">Reference proteome</keyword>
<evidence type="ECO:0000313" key="2">
    <source>
        <dbReference type="Proteomes" id="UP000646749"/>
    </source>
</evidence>
<dbReference type="InterPro" id="IPR016024">
    <property type="entry name" value="ARM-type_fold"/>
</dbReference>
<dbReference type="EMBL" id="BONW01000028">
    <property type="protein sequence ID" value="GIG90386.1"/>
    <property type="molecule type" value="Genomic_DNA"/>
</dbReference>
<proteinExistence type="predicted"/>
<dbReference type="Proteomes" id="UP000646749">
    <property type="component" value="Unassembled WGS sequence"/>
</dbReference>
<gene>
    <name evidence="1" type="ORF">Pen02_53220</name>
</gene>